<sequence>MVAVAVIGILAAVAYPSYMEHVRKTRRVETQTLMMDVVTRQQQRMLDVRSYATTLSDLGVTLPAQVDSAYTLTLTLSAAGTVPAFTLTAAPKGAQERESCGTLSVTNRAVKSPAKCW</sequence>
<evidence type="ECO:0008006" key="3">
    <source>
        <dbReference type="Google" id="ProtNLM"/>
    </source>
</evidence>
<dbReference type="Pfam" id="PF16732">
    <property type="entry name" value="ComP_DUS"/>
    <property type="match status" value="1"/>
</dbReference>
<dbReference type="GO" id="GO:0043683">
    <property type="term" value="P:type IV pilus assembly"/>
    <property type="evidence" value="ECO:0007669"/>
    <property type="project" value="InterPro"/>
</dbReference>
<dbReference type="InterPro" id="IPR031982">
    <property type="entry name" value="PilE-like"/>
</dbReference>
<keyword evidence="2" id="KW-1185">Reference proteome</keyword>
<protein>
    <recommendedName>
        <fullName evidence="3">Pilus assembly protein PilE</fullName>
    </recommendedName>
</protein>
<name>A0A014P254_9BURK</name>
<organism evidence="1 2">
    <name type="scientific">Comamonas aquatica DA1877</name>
    <dbReference type="NCBI Taxonomy" id="1457173"/>
    <lineage>
        <taxon>Bacteria</taxon>
        <taxon>Pseudomonadati</taxon>
        <taxon>Pseudomonadota</taxon>
        <taxon>Betaproteobacteria</taxon>
        <taxon>Burkholderiales</taxon>
        <taxon>Comamonadaceae</taxon>
        <taxon>Comamonas</taxon>
    </lineage>
</organism>
<comment type="caution">
    <text evidence="1">The sequence shown here is derived from an EMBL/GenBank/DDBJ whole genome shotgun (WGS) entry which is preliminary data.</text>
</comment>
<accession>A0A014P254</accession>
<proteinExistence type="predicted"/>
<dbReference type="SUPFAM" id="SSF54523">
    <property type="entry name" value="Pili subunits"/>
    <property type="match status" value="1"/>
</dbReference>
<dbReference type="AlphaFoldDB" id="A0A014P254"/>
<evidence type="ECO:0000313" key="2">
    <source>
        <dbReference type="Proteomes" id="UP000020766"/>
    </source>
</evidence>
<dbReference type="EMBL" id="JBOK01000009">
    <property type="protein sequence ID" value="EXU80215.1"/>
    <property type="molecule type" value="Genomic_DNA"/>
</dbReference>
<reference evidence="1 2" key="1">
    <citation type="submission" date="2014-01" db="EMBL/GenBank/DDBJ databases">
        <title>Interspecies Systems Biology Uncovers Metabolites Affecting C. elegans Gene Expression and Life History Traits.</title>
        <authorList>
            <person name="Watson E."/>
            <person name="Macneil L.T."/>
            <person name="Ritter A.D."/>
            <person name="Yilmaz L.S."/>
            <person name="Rosebrock A.P."/>
            <person name="Caudy A.A."/>
            <person name="Walhout A.J."/>
        </authorList>
    </citation>
    <scope>NUCLEOTIDE SEQUENCE [LARGE SCALE GENOMIC DNA]</scope>
    <source>
        <strain evidence="1 2">DA1877</strain>
    </source>
</reference>
<dbReference type="PATRIC" id="fig|1457173.3.peg.1877"/>
<dbReference type="InterPro" id="IPR045584">
    <property type="entry name" value="Pilin-like"/>
</dbReference>
<evidence type="ECO:0000313" key="1">
    <source>
        <dbReference type="EMBL" id="EXU80215.1"/>
    </source>
</evidence>
<gene>
    <name evidence="1" type="ORF">AX13_18160</name>
</gene>
<dbReference type="Proteomes" id="UP000020766">
    <property type="component" value="Unassembled WGS sequence"/>
</dbReference>
<dbReference type="Gene3D" id="3.30.700.10">
    <property type="entry name" value="Glycoprotein, Type 4 Pilin"/>
    <property type="match status" value="1"/>
</dbReference>